<comment type="subcellular location">
    <subcellularLocation>
        <location evidence="1">Membrane</location>
        <topology evidence="1">Single-pass type I membrane protein</topology>
    </subcellularLocation>
</comment>
<evidence type="ECO:0000256" key="5">
    <source>
        <dbReference type="ARBA" id="ARBA00022989"/>
    </source>
</evidence>
<reference evidence="11 12" key="1">
    <citation type="journal article" date="2016" name="BMC Genomics">
        <title>Comparative genomics reveals Cyclospora cayetanensis possesses coccidia-like metabolism and invasion components but unique surface antigens.</title>
        <authorList>
            <person name="Liu S."/>
            <person name="Wang L."/>
            <person name="Zheng H."/>
            <person name="Xu Z."/>
            <person name="Roellig D.M."/>
            <person name="Li N."/>
            <person name="Frace M.A."/>
            <person name="Tang K."/>
            <person name="Arrowood M.J."/>
            <person name="Moss D.M."/>
            <person name="Zhang L."/>
            <person name="Feng Y."/>
            <person name="Xiao L."/>
        </authorList>
    </citation>
    <scope>NUCLEOTIDE SEQUENCE [LARGE SCALE GENOMIC DNA]</scope>
    <source>
        <strain evidence="11 12">CHN_HEN01</strain>
    </source>
</reference>
<dbReference type="EMBL" id="JROU02001281">
    <property type="protein sequence ID" value="OEH76933.1"/>
    <property type="molecule type" value="Genomic_DNA"/>
</dbReference>
<dbReference type="InterPro" id="IPR028994">
    <property type="entry name" value="Integrin_alpha_N"/>
</dbReference>
<feature type="domain" description="T-cell immunomodulatory protein TIP C2" evidence="10">
    <location>
        <begin position="865"/>
        <end position="962"/>
    </location>
</feature>
<name>A0A1D3D0E9_9EIME</name>
<sequence>MLRRKRWLVALLLLGALLFVLVVLWLFLQTAQETQQHQQKQLSDASPRGTFTSPWQRDDAAAGDADVSMAAAKEPTSGSSGAGVAEAAALGGRRKAPQGTFFDVALPVPFATPPPHQTKLQQQQQSVLLSLGSRSARFPSFTPVPDYNNDMHVDFIFLGSSAHIPQCRFFRARTHNTTTSTTGTVPPAFADAGTEELPSTEAAPSGSSSESSNPMNKDHSINESSTNGSSHCGSTISVYVWSPESSSFRHQVSVHLKETVDSIVAVDWTQDGRIDIIAVTLPHAGTAAARGSASTVQRVYGLVAFVQRPSATVPEDLLGPGHDDERAGTSTGGTLDKGEDSAASPPVEDSAVDAVGVAAFAFGAGRLHARSDEATAEATTEAAHRATGVFVEGYPSSTAVFEPLSSSAAAVADYITADMTDEELADCGLTGIQPLVADLTFDHFPDLLVQTAPRSVNGSSSHGGKDDGVFRFFWVNLASQGKEGFAPRKWSSASDLFKRAGTTDTPELTDPQQQQQMDNIIPNPHSSAIADIDGDCRADLLLTVQLPGSSSLHIEIWLSRFDGTNAKWKRHTEDIALPPGAGQFVLADFDADGTLDVLVPVCEKNEEGVCIKGDALVMLTNSQPRLCGSFWWTSRTVENCRRPFELCDPNEDFSVAHYDSEKATKSFLDDDSTIHFFGDSAKPPTLSVGDVDGDGFADVALVAVKEGGIRAARIYRNNVTVRYFQLVAEFVATVDGETLHCNRVAFFDFREKGALDLVCQGQPKSPSSASGPFATMRTYMRPVETAADSLFFKATSLNGACPFSFCTRPTLSSLSDVQTTAPTTLNYDRGTNNNIYAVPDSTEGGPKKTAAKPFSLQMVPDMPPPYGAAAVGATFKLTVTDLNGTKTPRVGAQMAQSAHAPLSLPFELFGLGQTNNYVEEFFVGLPLAQLAAYSMWVSLIPNSQVIVMPYPLEKPKSWQLELSVHPSCSFANILITTLVCLLLVALVIFILDRKEKAEDSEQQRGFRSHFIVS</sequence>
<dbReference type="InterPro" id="IPR057089">
    <property type="entry name" value="C2_TIP"/>
</dbReference>
<proteinExistence type="inferred from homology"/>
<dbReference type="VEuPathDB" id="ToxoDB:cyc_00309"/>
<comment type="similarity">
    <text evidence="2">Belongs to the TIP family.</text>
</comment>
<evidence type="ECO:0000313" key="11">
    <source>
        <dbReference type="EMBL" id="OEH76933.1"/>
    </source>
</evidence>
<keyword evidence="4" id="KW-0732">Signal</keyword>
<feature type="region of interest" description="Disordered" evidence="8">
    <location>
        <begin position="38"/>
        <end position="65"/>
    </location>
</feature>
<dbReference type="Pfam" id="PF23122">
    <property type="entry name" value="C2_ITFG1"/>
    <property type="match status" value="1"/>
</dbReference>
<evidence type="ECO:0000256" key="1">
    <source>
        <dbReference type="ARBA" id="ARBA00004479"/>
    </source>
</evidence>
<dbReference type="Proteomes" id="UP000095192">
    <property type="component" value="Unassembled WGS sequence"/>
</dbReference>
<dbReference type="AlphaFoldDB" id="A0A1D3D0E9"/>
<organism evidence="11 12">
    <name type="scientific">Cyclospora cayetanensis</name>
    <dbReference type="NCBI Taxonomy" id="88456"/>
    <lineage>
        <taxon>Eukaryota</taxon>
        <taxon>Sar</taxon>
        <taxon>Alveolata</taxon>
        <taxon>Apicomplexa</taxon>
        <taxon>Conoidasida</taxon>
        <taxon>Coccidia</taxon>
        <taxon>Eucoccidiorida</taxon>
        <taxon>Eimeriorina</taxon>
        <taxon>Eimeriidae</taxon>
        <taxon>Cyclospora</taxon>
    </lineage>
</organism>
<evidence type="ECO:0000256" key="3">
    <source>
        <dbReference type="ARBA" id="ARBA00022692"/>
    </source>
</evidence>
<keyword evidence="3 9" id="KW-0812">Transmembrane</keyword>
<evidence type="ECO:0000313" key="12">
    <source>
        <dbReference type="Proteomes" id="UP000095192"/>
    </source>
</evidence>
<dbReference type="PANTHER" id="PTHR13412">
    <property type="entry name" value="T-CELL IMMUNOMODULATORY PROTEIN HOMOLOG"/>
    <property type="match status" value="1"/>
</dbReference>
<feature type="compositionally biased region" description="Polar residues" evidence="8">
    <location>
        <begin position="222"/>
        <end position="231"/>
    </location>
</feature>
<feature type="region of interest" description="Disordered" evidence="8">
    <location>
        <begin position="177"/>
        <end position="231"/>
    </location>
</feature>
<accession>A0A1D3D0E9</accession>
<dbReference type="Pfam" id="PF13517">
    <property type="entry name" value="FG-GAP_3"/>
    <property type="match status" value="1"/>
</dbReference>
<keyword evidence="6 9" id="KW-0472">Membrane</keyword>
<dbReference type="InParanoid" id="A0A1D3D0E9"/>
<evidence type="ECO:0000256" key="7">
    <source>
        <dbReference type="ARBA" id="ARBA00023180"/>
    </source>
</evidence>
<dbReference type="VEuPathDB" id="ToxoDB:LOC34617505"/>
<keyword evidence="7" id="KW-0325">Glycoprotein</keyword>
<feature type="transmembrane region" description="Helical" evidence="9">
    <location>
        <begin position="970"/>
        <end position="991"/>
    </location>
</feature>
<dbReference type="InterPro" id="IPR024881">
    <property type="entry name" value="Tip"/>
</dbReference>
<comment type="caution">
    <text evidence="11">The sequence shown here is derived from an EMBL/GenBank/DDBJ whole genome shotgun (WGS) entry which is preliminary data.</text>
</comment>
<evidence type="ECO:0000256" key="4">
    <source>
        <dbReference type="ARBA" id="ARBA00022729"/>
    </source>
</evidence>
<dbReference type="InterPro" id="IPR013517">
    <property type="entry name" value="FG-GAP"/>
</dbReference>
<dbReference type="GO" id="GO:0005886">
    <property type="term" value="C:plasma membrane"/>
    <property type="evidence" value="ECO:0007669"/>
    <property type="project" value="TreeGrafter"/>
</dbReference>
<feature type="compositionally biased region" description="Low complexity" evidence="8">
    <location>
        <begin position="199"/>
        <end position="212"/>
    </location>
</feature>
<gene>
    <name evidence="11" type="ORF">cyc_00309</name>
</gene>
<evidence type="ECO:0000259" key="10">
    <source>
        <dbReference type="Pfam" id="PF23122"/>
    </source>
</evidence>
<evidence type="ECO:0000256" key="9">
    <source>
        <dbReference type="SAM" id="Phobius"/>
    </source>
</evidence>
<dbReference type="PANTHER" id="PTHR13412:SF0">
    <property type="entry name" value="T-CELL IMMUNOMODULATORY PROTEIN"/>
    <property type="match status" value="1"/>
</dbReference>
<dbReference type="SUPFAM" id="SSF69318">
    <property type="entry name" value="Integrin alpha N-terminal domain"/>
    <property type="match status" value="1"/>
</dbReference>
<feature type="region of interest" description="Disordered" evidence="8">
    <location>
        <begin position="313"/>
        <end position="348"/>
    </location>
</feature>
<protein>
    <submittedName>
        <fullName evidence="11">T-cell immunomodulatory</fullName>
    </submittedName>
</protein>
<evidence type="ECO:0000256" key="8">
    <source>
        <dbReference type="SAM" id="MobiDB-lite"/>
    </source>
</evidence>
<keyword evidence="5 9" id="KW-1133">Transmembrane helix</keyword>
<evidence type="ECO:0000256" key="6">
    <source>
        <dbReference type="ARBA" id="ARBA00023136"/>
    </source>
</evidence>
<keyword evidence="12" id="KW-1185">Reference proteome</keyword>
<evidence type="ECO:0000256" key="2">
    <source>
        <dbReference type="ARBA" id="ARBA00006496"/>
    </source>
</evidence>
<dbReference type="FunCoup" id="A0A1D3D0E9">
    <property type="interactions" value="21"/>
</dbReference>